<dbReference type="STRING" id="1272.GCA_900014985_00792"/>
<feature type="transmembrane region" description="Helical" evidence="1">
    <location>
        <begin position="110"/>
        <end position="129"/>
    </location>
</feature>
<name>A0A4Y4D0Z9_KOCVA</name>
<feature type="transmembrane region" description="Helical" evidence="1">
    <location>
        <begin position="31"/>
        <end position="49"/>
    </location>
</feature>
<organism evidence="2 3">
    <name type="scientific">Kocuria varians</name>
    <name type="common">Micrococcus varians</name>
    <dbReference type="NCBI Taxonomy" id="1272"/>
    <lineage>
        <taxon>Bacteria</taxon>
        <taxon>Bacillati</taxon>
        <taxon>Actinomycetota</taxon>
        <taxon>Actinomycetes</taxon>
        <taxon>Micrococcales</taxon>
        <taxon>Micrococcaceae</taxon>
        <taxon>Kocuria</taxon>
    </lineage>
</organism>
<dbReference type="Proteomes" id="UP000315730">
    <property type="component" value="Unassembled WGS sequence"/>
</dbReference>
<protein>
    <submittedName>
        <fullName evidence="2">Uncharacterized protein</fullName>
    </submittedName>
</protein>
<dbReference type="EMBL" id="BJNW01000001">
    <property type="protein sequence ID" value="GEC98042.1"/>
    <property type="molecule type" value="Genomic_DNA"/>
</dbReference>
<feature type="transmembrane region" description="Helical" evidence="1">
    <location>
        <begin position="79"/>
        <end position="98"/>
    </location>
</feature>
<feature type="transmembrane region" description="Helical" evidence="1">
    <location>
        <begin position="56"/>
        <end position="73"/>
    </location>
</feature>
<evidence type="ECO:0000256" key="1">
    <source>
        <dbReference type="SAM" id="Phobius"/>
    </source>
</evidence>
<evidence type="ECO:0000313" key="2">
    <source>
        <dbReference type="EMBL" id="GEC98042.1"/>
    </source>
</evidence>
<feature type="transmembrane region" description="Helical" evidence="1">
    <location>
        <begin position="141"/>
        <end position="163"/>
    </location>
</feature>
<keyword evidence="3" id="KW-1185">Reference proteome</keyword>
<keyword evidence="1" id="KW-0472">Membrane</keyword>
<feature type="transmembrane region" description="Helical" evidence="1">
    <location>
        <begin position="175"/>
        <end position="198"/>
    </location>
</feature>
<dbReference type="RefSeq" id="WP_068468073.1">
    <property type="nucleotide sequence ID" value="NZ_BJNW01000001.1"/>
</dbReference>
<accession>A0A4Y4D0Z9</accession>
<proteinExistence type="predicted"/>
<sequence length="202" mass="20382">MTYARIIVAALVALVLALTAALVGSWAPLVVSVGMAVMIGVGWPAAAGIRARRRHNVLIAVAGTLACVLVQLYPSQRLVWLPAIIGVSFMAACAAELVRGEGATYRLESALASVTGVLAAVAASGWIAFSGVAHEQDLSGWLTVAGVGAPLTAILVVAGARVISAAPPNLPRRGMITLGVTPVALLGMVAVFTGQVLASVVA</sequence>
<keyword evidence="1" id="KW-1133">Transmembrane helix</keyword>
<reference evidence="2 3" key="1">
    <citation type="submission" date="2019-06" db="EMBL/GenBank/DDBJ databases">
        <title>Whole genome shotgun sequence of Kocuria varians NBRC 15358.</title>
        <authorList>
            <person name="Hosoyama A."/>
            <person name="Uohara A."/>
            <person name="Ohji S."/>
            <person name="Ichikawa N."/>
        </authorList>
    </citation>
    <scope>NUCLEOTIDE SEQUENCE [LARGE SCALE GENOMIC DNA]</scope>
    <source>
        <strain evidence="2 3">NBRC 15358</strain>
    </source>
</reference>
<gene>
    <name evidence="2" type="ORF">KVA01_01970</name>
</gene>
<evidence type="ECO:0000313" key="3">
    <source>
        <dbReference type="Proteomes" id="UP000315730"/>
    </source>
</evidence>
<dbReference type="AlphaFoldDB" id="A0A4Y4D0Z9"/>
<dbReference type="OrthoDB" id="4882853at2"/>
<comment type="caution">
    <text evidence="2">The sequence shown here is derived from an EMBL/GenBank/DDBJ whole genome shotgun (WGS) entry which is preliminary data.</text>
</comment>
<keyword evidence="1" id="KW-0812">Transmembrane</keyword>